<dbReference type="Gene3D" id="3.30.9.10">
    <property type="entry name" value="D-Amino Acid Oxidase, subunit A, domain 2"/>
    <property type="match status" value="1"/>
</dbReference>
<dbReference type="InterPro" id="IPR050407">
    <property type="entry name" value="Geranylgeranyl_reductase"/>
</dbReference>
<name>A0AAX4FSU5_9EURY</name>
<dbReference type="InterPro" id="IPR036188">
    <property type="entry name" value="FAD/NAD-bd_sf"/>
</dbReference>
<gene>
    <name evidence="2" type="ORF">R6Y96_06605</name>
</gene>
<evidence type="ECO:0000313" key="3">
    <source>
        <dbReference type="Proteomes" id="UP001305652"/>
    </source>
</evidence>
<protein>
    <submittedName>
        <fullName evidence="2">NAD(P)/FAD-dependent oxidoreductase</fullName>
        <ecNumber evidence="2">1.-.-.-</ecNumber>
    </submittedName>
</protein>
<dbReference type="AlphaFoldDB" id="A0AAX4FSU5"/>
<dbReference type="GO" id="GO:0071949">
    <property type="term" value="F:FAD binding"/>
    <property type="evidence" value="ECO:0007669"/>
    <property type="project" value="InterPro"/>
</dbReference>
<dbReference type="GO" id="GO:0016628">
    <property type="term" value="F:oxidoreductase activity, acting on the CH-CH group of donors, NAD or NADP as acceptor"/>
    <property type="evidence" value="ECO:0007669"/>
    <property type="project" value="InterPro"/>
</dbReference>
<dbReference type="EMBL" id="CP137642">
    <property type="protein sequence ID" value="WOX56983.1"/>
    <property type="molecule type" value="Genomic_DNA"/>
</dbReference>
<dbReference type="PANTHER" id="PTHR42685">
    <property type="entry name" value="GERANYLGERANYL DIPHOSPHATE REDUCTASE"/>
    <property type="match status" value="1"/>
</dbReference>
<dbReference type="EC" id="1.-.-.-" evidence="2"/>
<dbReference type="SUPFAM" id="SSF51905">
    <property type="entry name" value="FAD/NAD(P)-binding domain"/>
    <property type="match status" value="1"/>
</dbReference>
<dbReference type="PANTHER" id="PTHR42685:SF18">
    <property type="entry name" value="DIGERANYLGERANYLGLYCEROPHOSPHOLIPID REDUCTASE"/>
    <property type="match status" value="1"/>
</dbReference>
<dbReference type="Pfam" id="PF01494">
    <property type="entry name" value="FAD_binding_3"/>
    <property type="match status" value="1"/>
</dbReference>
<keyword evidence="3" id="KW-1185">Reference proteome</keyword>
<keyword evidence="2" id="KW-0560">Oxidoreductase</keyword>
<accession>A0AAX4FSU5</accession>
<evidence type="ECO:0000259" key="1">
    <source>
        <dbReference type="Pfam" id="PF01494"/>
    </source>
</evidence>
<dbReference type="NCBIfam" id="TIGR02032">
    <property type="entry name" value="GG-red-SF"/>
    <property type="match status" value="1"/>
</dbReference>
<sequence length="394" mass="42347">MEQNTPLRRDRLTWDVIVVGAGPAGSAAARACAEEGLSTLCIEEHGTIGHPVQCAGLLSTSAFAECGVSRRSILNEVSGARMFSGLGGELLFDAGVTKAFVVDRGLLDRGMAEKAADAGAEFRLKTSAAGIRGTALLTRGVRGREEVSYRLLIAADGPRSSIARMLGFQRPQVYLAGIQAEVPCSINPRCVELHPNASPEFFGWTIPVSPNRARVGLCAREHAKEYFDSFIARYGGSVLHLVTGVIPLGVMPQTCGHRTLIVGDAAGFAKPTSGGGVYTGVRSAKHAAAVAAACCSAGAFDDEHLREYERRWREDFGRELDIGMKALRLRQRMTPEEIDRLCRALDNPDVIRTIVEHGDIDRPGSLLRKLALKPAVVRAMGILFASEVRRIITG</sequence>
<proteinExistence type="predicted"/>
<dbReference type="GeneID" id="85732812"/>
<dbReference type="InterPro" id="IPR011777">
    <property type="entry name" value="Geranylgeranyl_Rdtase_fam"/>
</dbReference>
<reference evidence="2 3" key="1">
    <citation type="submission" date="2023-10" db="EMBL/GenBank/DDBJ databases">
        <title>The complete genome sequence of Methanoculleus receptaculi DSM 18860.</title>
        <authorList>
            <person name="Lai S.-J."/>
            <person name="You Y.-T."/>
            <person name="Chen S.-C."/>
        </authorList>
    </citation>
    <scope>NUCLEOTIDE SEQUENCE [LARGE SCALE GENOMIC DNA]</scope>
    <source>
        <strain evidence="2 3">DSM 18860</strain>
    </source>
</reference>
<evidence type="ECO:0000313" key="2">
    <source>
        <dbReference type="EMBL" id="WOX56983.1"/>
    </source>
</evidence>
<dbReference type="RefSeq" id="WP_318620454.1">
    <property type="nucleotide sequence ID" value="NZ_CP137642.1"/>
</dbReference>
<organism evidence="2 3">
    <name type="scientific">Methanoculleus receptaculi</name>
    <dbReference type="NCBI Taxonomy" id="394967"/>
    <lineage>
        <taxon>Archaea</taxon>
        <taxon>Methanobacteriati</taxon>
        <taxon>Methanobacteriota</taxon>
        <taxon>Stenosarchaea group</taxon>
        <taxon>Methanomicrobia</taxon>
        <taxon>Methanomicrobiales</taxon>
        <taxon>Methanomicrobiaceae</taxon>
        <taxon>Methanoculleus</taxon>
    </lineage>
</organism>
<dbReference type="Proteomes" id="UP001305652">
    <property type="component" value="Chromosome"/>
</dbReference>
<dbReference type="Gene3D" id="3.50.50.60">
    <property type="entry name" value="FAD/NAD(P)-binding domain"/>
    <property type="match status" value="1"/>
</dbReference>
<dbReference type="InterPro" id="IPR002938">
    <property type="entry name" value="FAD-bd"/>
</dbReference>
<feature type="domain" description="FAD-binding" evidence="1">
    <location>
        <begin position="15"/>
        <end position="185"/>
    </location>
</feature>
<dbReference type="KEGG" id="mrc:R6Y96_06605"/>
<dbReference type="PRINTS" id="PR00420">
    <property type="entry name" value="RNGMNOXGNASE"/>
</dbReference>